<reference evidence="3 4" key="1">
    <citation type="submission" date="2018-11" db="EMBL/GenBank/DDBJ databases">
        <authorList>
            <consortium name="Pathogen Informatics"/>
        </authorList>
    </citation>
    <scope>NUCLEOTIDE SEQUENCE [LARGE SCALE GENOMIC DNA]</scope>
    <source>
        <strain evidence="3 4">Egypt</strain>
    </source>
</reference>
<dbReference type="InterPro" id="IPR012337">
    <property type="entry name" value="RNaseH-like_sf"/>
</dbReference>
<proteinExistence type="predicted"/>
<evidence type="ECO:0000256" key="1">
    <source>
        <dbReference type="SAM" id="MobiDB-lite"/>
    </source>
</evidence>
<dbReference type="GO" id="GO:0015074">
    <property type="term" value="P:DNA integration"/>
    <property type="evidence" value="ECO:0007669"/>
    <property type="project" value="InterPro"/>
</dbReference>
<dbReference type="PROSITE" id="PS50994">
    <property type="entry name" value="INTEGRASE"/>
    <property type="match status" value="1"/>
</dbReference>
<dbReference type="InterPro" id="IPR001584">
    <property type="entry name" value="Integrase_cat-core"/>
</dbReference>
<evidence type="ECO:0000259" key="2">
    <source>
        <dbReference type="PROSITE" id="PS50994"/>
    </source>
</evidence>
<dbReference type="Proteomes" id="UP000272942">
    <property type="component" value="Unassembled WGS sequence"/>
</dbReference>
<organism evidence="3 4">
    <name type="scientific">Echinostoma caproni</name>
    <dbReference type="NCBI Taxonomy" id="27848"/>
    <lineage>
        <taxon>Eukaryota</taxon>
        <taxon>Metazoa</taxon>
        <taxon>Spiralia</taxon>
        <taxon>Lophotrochozoa</taxon>
        <taxon>Platyhelminthes</taxon>
        <taxon>Trematoda</taxon>
        <taxon>Digenea</taxon>
        <taxon>Plagiorchiida</taxon>
        <taxon>Echinostomata</taxon>
        <taxon>Echinostomatoidea</taxon>
        <taxon>Echinostomatidae</taxon>
        <taxon>Echinostoma</taxon>
    </lineage>
</organism>
<keyword evidence="4" id="KW-1185">Reference proteome</keyword>
<dbReference type="OrthoDB" id="7758825at2759"/>
<feature type="region of interest" description="Disordered" evidence="1">
    <location>
        <begin position="1"/>
        <end position="21"/>
    </location>
</feature>
<dbReference type="GO" id="GO:0003676">
    <property type="term" value="F:nucleic acid binding"/>
    <property type="evidence" value="ECO:0007669"/>
    <property type="project" value="InterPro"/>
</dbReference>
<evidence type="ECO:0000313" key="3">
    <source>
        <dbReference type="EMBL" id="VDP89251.1"/>
    </source>
</evidence>
<sequence>MNFVSGRHVLTPPRHPQSNGAAENYMRTLKSAIASLNPSTFDKLDRGVDNFLMQYRNAVHSSTGHSPAKLFKSRVLRTNLLRLESAEVIYHRGNDLRPSRGIVLDNMGQRRNYIPVQMSKTVQKNTEDYPTKPAVITEDRSFIQDAADKVIVHELRTLSFH</sequence>
<protein>
    <recommendedName>
        <fullName evidence="2">Integrase catalytic domain-containing protein</fullName>
    </recommendedName>
</protein>
<feature type="domain" description="Integrase catalytic" evidence="2">
    <location>
        <begin position="1"/>
        <end position="75"/>
    </location>
</feature>
<dbReference type="PANTHER" id="PTHR37984:SF5">
    <property type="entry name" value="PROTEIN NYNRIN-LIKE"/>
    <property type="match status" value="1"/>
</dbReference>
<dbReference type="PANTHER" id="PTHR37984">
    <property type="entry name" value="PROTEIN CBG26694"/>
    <property type="match status" value="1"/>
</dbReference>
<dbReference type="InterPro" id="IPR036397">
    <property type="entry name" value="RNaseH_sf"/>
</dbReference>
<dbReference type="EMBL" id="UZAN01052010">
    <property type="protein sequence ID" value="VDP89251.1"/>
    <property type="molecule type" value="Genomic_DNA"/>
</dbReference>
<dbReference type="InterPro" id="IPR050951">
    <property type="entry name" value="Retrovirus_Pol_polyprotein"/>
</dbReference>
<dbReference type="Gene3D" id="3.30.420.10">
    <property type="entry name" value="Ribonuclease H-like superfamily/Ribonuclease H"/>
    <property type="match status" value="1"/>
</dbReference>
<dbReference type="AlphaFoldDB" id="A0A3P8H325"/>
<gene>
    <name evidence="3" type="ORF">ECPE_LOCUS12031</name>
</gene>
<evidence type="ECO:0000313" key="4">
    <source>
        <dbReference type="Proteomes" id="UP000272942"/>
    </source>
</evidence>
<name>A0A3P8H325_9TREM</name>
<accession>A0A3P8H325</accession>
<dbReference type="SUPFAM" id="SSF53098">
    <property type="entry name" value="Ribonuclease H-like"/>
    <property type="match status" value="1"/>
</dbReference>